<keyword evidence="5" id="KW-0547">Nucleotide-binding</keyword>
<accession>B0T587</accession>
<evidence type="ECO:0000256" key="8">
    <source>
        <dbReference type="RuleBase" id="RU004190"/>
    </source>
</evidence>
<reference evidence="11" key="1">
    <citation type="submission" date="2008-01" db="EMBL/GenBank/DDBJ databases">
        <title>Complete sequence of chromosome of Caulobacter sp. K31.</title>
        <authorList>
            <consortium name="US DOE Joint Genome Institute"/>
            <person name="Copeland A."/>
            <person name="Lucas S."/>
            <person name="Lapidus A."/>
            <person name="Barry K."/>
            <person name="Glavina del Rio T."/>
            <person name="Dalin E."/>
            <person name="Tice H."/>
            <person name="Pitluck S."/>
            <person name="Bruce D."/>
            <person name="Goodwin L."/>
            <person name="Thompson L.S."/>
            <person name="Brettin T."/>
            <person name="Detter J.C."/>
            <person name="Han C."/>
            <person name="Schmutz J."/>
            <person name="Larimer F."/>
            <person name="Land M."/>
            <person name="Hauser L."/>
            <person name="Kyrpides N."/>
            <person name="Kim E."/>
            <person name="Stephens C."/>
            <person name="Richardson P."/>
        </authorList>
    </citation>
    <scope>NUCLEOTIDE SEQUENCE [LARGE SCALE GENOMIC DNA]</scope>
    <source>
        <strain evidence="11">K31</strain>
    </source>
</reference>
<dbReference type="Gene3D" id="3.90.550.10">
    <property type="entry name" value="Spore Coat Polysaccharide Biosynthesis Protein SpsA, Chain A"/>
    <property type="match status" value="1"/>
</dbReference>
<dbReference type="InterPro" id="IPR005835">
    <property type="entry name" value="NTP_transferase_dom"/>
</dbReference>
<comment type="catalytic activity">
    <reaction evidence="7">
        <text>alpha-D-mannose 1-phosphate + GTP + H(+) = GDP-alpha-D-mannose + diphosphate</text>
        <dbReference type="Rhea" id="RHEA:15229"/>
        <dbReference type="ChEBI" id="CHEBI:15378"/>
        <dbReference type="ChEBI" id="CHEBI:33019"/>
        <dbReference type="ChEBI" id="CHEBI:37565"/>
        <dbReference type="ChEBI" id="CHEBI:57527"/>
        <dbReference type="ChEBI" id="CHEBI:58409"/>
        <dbReference type="EC" id="2.7.7.13"/>
    </reaction>
</comment>
<protein>
    <recommendedName>
        <fullName evidence="2">mannose-1-phosphate guanylyltransferase</fullName>
        <ecNumber evidence="2">2.7.7.13</ecNumber>
    </recommendedName>
</protein>
<dbReference type="Pfam" id="PF00483">
    <property type="entry name" value="NTP_transferase"/>
    <property type="match status" value="1"/>
</dbReference>
<name>B0T587_CAUSK</name>
<dbReference type="KEGG" id="cak:Caul_4913"/>
<evidence type="ECO:0000256" key="5">
    <source>
        <dbReference type="ARBA" id="ARBA00022741"/>
    </source>
</evidence>
<dbReference type="GO" id="GO:0005525">
    <property type="term" value="F:GTP binding"/>
    <property type="evidence" value="ECO:0007669"/>
    <property type="project" value="UniProtKB-KW"/>
</dbReference>
<dbReference type="GO" id="GO:0004475">
    <property type="term" value="F:mannose-1-phosphate guanylyltransferase (GTP) activity"/>
    <property type="evidence" value="ECO:0007669"/>
    <property type="project" value="UniProtKB-EC"/>
</dbReference>
<keyword evidence="4 11" id="KW-0548">Nucleotidyltransferase</keyword>
<evidence type="ECO:0000259" key="9">
    <source>
        <dbReference type="Pfam" id="PF00483"/>
    </source>
</evidence>
<dbReference type="EMBL" id="CP000927">
    <property type="protein sequence ID" value="ABZ74033.1"/>
    <property type="molecule type" value="Genomic_DNA"/>
</dbReference>
<dbReference type="SUPFAM" id="SSF53448">
    <property type="entry name" value="Nucleotide-diphospho-sugar transferases"/>
    <property type="match status" value="1"/>
</dbReference>
<dbReference type="eggNOG" id="COG0836">
    <property type="taxonomic scope" value="Bacteria"/>
</dbReference>
<dbReference type="GO" id="GO:0000271">
    <property type="term" value="P:polysaccharide biosynthetic process"/>
    <property type="evidence" value="ECO:0007669"/>
    <property type="project" value="InterPro"/>
</dbReference>
<feature type="domain" description="Nucleotidyl transferase" evidence="9">
    <location>
        <begin position="6"/>
        <end position="285"/>
    </location>
</feature>
<dbReference type="OrthoDB" id="9806359at2"/>
<dbReference type="SUPFAM" id="SSF159283">
    <property type="entry name" value="Guanosine diphospho-D-mannose pyrophosphorylase/mannose-6-phosphate isomerase linker domain"/>
    <property type="match status" value="1"/>
</dbReference>
<organism evidence="11">
    <name type="scientific">Caulobacter sp. (strain K31)</name>
    <dbReference type="NCBI Taxonomy" id="366602"/>
    <lineage>
        <taxon>Bacteria</taxon>
        <taxon>Pseudomonadati</taxon>
        <taxon>Pseudomonadota</taxon>
        <taxon>Alphaproteobacteria</taxon>
        <taxon>Caulobacterales</taxon>
        <taxon>Caulobacteraceae</taxon>
        <taxon>Caulobacter</taxon>
    </lineage>
</organism>
<keyword evidence="11" id="KW-0413">Isomerase</keyword>
<dbReference type="PANTHER" id="PTHR46390">
    <property type="entry name" value="MANNOSE-1-PHOSPHATE GUANYLYLTRANSFERASE"/>
    <property type="match status" value="1"/>
</dbReference>
<dbReference type="Pfam" id="PF22640">
    <property type="entry name" value="ManC_GMP_beta-helix"/>
    <property type="match status" value="1"/>
</dbReference>
<dbReference type="InterPro" id="IPR029044">
    <property type="entry name" value="Nucleotide-diphossugar_trans"/>
</dbReference>
<dbReference type="InterPro" id="IPR051161">
    <property type="entry name" value="Mannose-6P_isomerase_type2"/>
</dbReference>
<evidence type="ECO:0000256" key="3">
    <source>
        <dbReference type="ARBA" id="ARBA00022679"/>
    </source>
</evidence>
<gene>
    <name evidence="11" type="ordered locus">Caul_4913</name>
</gene>
<evidence type="ECO:0000256" key="7">
    <source>
        <dbReference type="ARBA" id="ARBA00047343"/>
    </source>
</evidence>
<evidence type="ECO:0000313" key="11">
    <source>
        <dbReference type="EMBL" id="ABZ74033.1"/>
    </source>
</evidence>
<feature type="domain" description="MannoseP isomerase/GMP-like beta-helix" evidence="10">
    <location>
        <begin position="296"/>
        <end position="346"/>
    </location>
</feature>
<dbReference type="HOGENOM" id="CLU_035527_1_0_5"/>
<evidence type="ECO:0000256" key="4">
    <source>
        <dbReference type="ARBA" id="ARBA00022695"/>
    </source>
</evidence>
<evidence type="ECO:0000256" key="6">
    <source>
        <dbReference type="ARBA" id="ARBA00023134"/>
    </source>
</evidence>
<dbReference type="PANTHER" id="PTHR46390:SF1">
    <property type="entry name" value="MANNOSE-1-PHOSPHATE GUANYLYLTRANSFERASE"/>
    <property type="match status" value="1"/>
</dbReference>
<dbReference type="FunFam" id="3.90.550.10:FF:000046">
    <property type="entry name" value="Mannose-1-phosphate guanylyltransferase (GDP)"/>
    <property type="match status" value="1"/>
</dbReference>
<evidence type="ECO:0000256" key="1">
    <source>
        <dbReference type="ARBA" id="ARBA00006115"/>
    </source>
</evidence>
<evidence type="ECO:0000256" key="2">
    <source>
        <dbReference type="ARBA" id="ARBA00012387"/>
    </source>
</evidence>
<dbReference type="CDD" id="cd02509">
    <property type="entry name" value="GDP-M1P_Guanylyltransferase"/>
    <property type="match status" value="1"/>
</dbReference>
<sequence>MVATYPVILCGGAGTRLWPASRADRPKQFLKLIGDFSSFQHTILRVMDMHCVREIVVVTGQAMVELVETQAREVGARPTVIIEPEARDSAPAIAAAAAYVRSLEPDAVMLMLAADHHIAQAEIFREAVLVAIEAAEKGQIVTFGVAPTTPATGFGYIKPGEQLSNGVRSVAAFVEKPDLETAKRYVEEGYVWNSGNFAFTAKTLLDELAAFEPEIRSGAIESVASGRRGGGRLYLDAAGFAKTTKKSLDYAVMERTDRAVVASAAFTWSDLGAWDAIWEASKRDADGNAASGDVHLINSKGVLVRSSGPFIGAIGVEDLLIIAESDAVLVCRRDDAQAVKTLVDVLKASGRDIALRHAIAFSGGVERQPVTRTPRAEVQLWRFEALAIASLPASSIQILDGELTTERETFPTGARHDLHSPVLVKASTATSALVTVWRQAAARE</sequence>
<keyword evidence="6" id="KW-0342">GTP-binding</keyword>
<dbReference type="AlphaFoldDB" id="B0T587"/>
<dbReference type="InterPro" id="IPR054566">
    <property type="entry name" value="ManC/GMP-like_b-helix"/>
</dbReference>
<dbReference type="GO" id="GO:0009298">
    <property type="term" value="P:GDP-mannose biosynthetic process"/>
    <property type="evidence" value="ECO:0007669"/>
    <property type="project" value="TreeGrafter"/>
</dbReference>
<proteinExistence type="inferred from homology"/>
<dbReference type="GO" id="GO:0016853">
    <property type="term" value="F:isomerase activity"/>
    <property type="evidence" value="ECO:0007669"/>
    <property type="project" value="UniProtKB-KW"/>
</dbReference>
<dbReference type="STRING" id="366602.Caul_4913"/>
<dbReference type="InterPro" id="IPR006375">
    <property type="entry name" value="Man1P_GuaTrfase/Man6P_Isoase"/>
</dbReference>
<comment type="similarity">
    <text evidence="1 8">Belongs to the mannose-6-phosphate isomerase type 2 family.</text>
</comment>
<keyword evidence="3 11" id="KW-0808">Transferase</keyword>
<dbReference type="NCBIfam" id="TIGR01479">
    <property type="entry name" value="GMP_PMI"/>
    <property type="match status" value="1"/>
</dbReference>
<dbReference type="InterPro" id="IPR049577">
    <property type="entry name" value="GMPP_N"/>
</dbReference>
<dbReference type="EC" id="2.7.7.13" evidence="2"/>
<evidence type="ECO:0000259" key="10">
    <source>
        <dbReference type="Pfam" id="PF22640"/>
    </source>
</evidence>